<evidence type="ECO:0000313" key="1">
    <source>
        <dbReference type="EMBL" id="CEM38264.1"/>
    </source>
</evidence>
<dbReference type="AlphaFoldDB" id="A0A0G4H3I3"/>
<keyword evidence="2" id="KW-1185">Reference proteome</keyword>
<protein>
    <submittedName>
        <fullName evidence="1">Uncharacterized protein</fullName>
    </submittedName>
</protein>
<reference evidence="1 2" key="1">
    <citation type="submission" date="2014-11" db="EMBL/GenBank/DDBJ databases">
        <authorList>
            <person name="Zhu J."/>
            <person name="Qi W."/>
            <person name="Song R."/>
        </authorList>
    </citation>
    <scope>NUCLEOTIDE SEQUENCE [LARGE SCALE GENOMIC DNA]</scope>
</reference>
<dbReference type="EMBL" id="CDMY01000974">
    <property type="protein sequence ID" value="CEM38264.1"/>
    <property type="molecule type" value="Genomic_DNA"/>
</dbReference>
<evidence type="ECO:0000313" key="2">
    <source>
        <dbReference type="Proteomes" id="UP000041254"/>
    </source>
</evidence>
<organism evidence="1 2">
    <name type="scientific">Vitrella brassicaformis (strain CCMP3155)</name>
    <dbReference type="NCBI Taxonomy" id="1169540"/>
    <lineage>
        <taxon>Eukaryota</taxon>
        <taxon>Sar</taxon>
        <taxon>Alveolata</taxon>
        <taxon>Colpodellida</taxon>
        <taxon>Vitrellaceae</taxon>
        <taxon>Vitrella</taxon>
    </lineage>
</organism>
<dbReference type="InParanoid" id="A0A0G4H3I3"/>
<proteinExistence type="predicted"/>
<gene>
    <name evidence="1" type="ORF">Vbra_1433</name>
</gene>
<sequence length="137" mass="14699">MCPSQISPRRRPIRSRAPWGLVVGADCLPSGLRILARLTTALSPNTPVECSIDVFIEPTNDAPTITPSPNVPVSISLSGPLPYVEIVGFTVADIDVQPDLCRARTASQTDPPALPALHCCQGCPHPTCRCRWTSRTS</sequence>
<dbReference type="Proteomes" id="UP000041254">
    <property type="component" value="Unassembled WGS sequence"/>
</dbReference>
<accession>A0A0G4H3I3</accession>
<name>A0A0G4H3I3_VITBC</name>
<dbReference type="VEuPathDB" id="CryptoDB:Vbra_1433"/>